<evidence type="ECO:0000313" key="2">
    <source>
        <dbReference type="EMBL" id="MDZ5608779.1"/>
    </source>
</evidence>
<sequence length="98" mass="11643">MGLGIKMGIFLFRILFPSFLFLVLINIISIIEIDKIPWYKPQVIVFVSVFVAFLKGYILQYYKSLRVMGWKLIGITTVVSFIFYFIAYLYASYTWRLY</sequence>
<evidence type="ECO:0000313" key="3">
    <source>
        <dbReference type="Proteomes" id="UP001291930"/>
    </source>
</evidence>
<comment type="caution">
    <text evidence="2">The sequence shown here is derived from an EMBL/GenBank/DDBJ whole genome shotgun (WGS) entry which is preliminary data.</text>
</comment>
<dbReference type="Proteomes" id="UP001291930">
    <property type="component" value="Unassembled WGS sequence"/>
</dbReference>
<feature type="transmembrane region" description="Helical" evidence="1">
    <location>
        <begin position="72"/>
        <end position="91"/>
    </location>
</feature>
<protein>
    <submittedName>
        <fullName evidence="2">Uncharacterized protein</fullName>
    </submittedName>
</protein>
<proteinExistence type="predicted"/>
<name>A0ABU5JZ99_9BACI</name>
<dbReference type="RefSeq" id="WP_374218436.1">
    <property type="nucleotide sequence ID" value="NZ_JAXOVW010000039.1"/>
</dbReference>
<organism evidence="2 3">
    <name type="scientific">Bacillus bingmayongensis</name>
    <dbReference type="NCBI Taxonomy" id="1150157"/>
    <lineage>
        <taxon>Bacteria</taxon>
        <taxon>Bacillati</taxon>
        <taxon>Bacillota</taxon>
        <taxon>Bacilli</taxon>
        <taxon>Bacillales</taxon>
        <taxon>Bacillaceae</taxon>
        <taxon>Bacillus</taxon>
    </lineage>
</organism>
<feature type="transmembrane region" description="Helical" evidence="1">
    <location>
        <begin position="12"/>
        <end position="31"/>
    </location>
</feature>
<accession>A0ABU5JZ99</accession>
<reference evidence="3" key="1">
    <citation type="submission" date="2023-11" db="EMBL/GenBank/DDBJ databases">
        <title>Genome Sequence of Bacillus pseudomycoides stain BUPM19.</title>
        <authorList>
            <person name="Farhat A."/>
        </authorList>
    </citation>
    <scope>NUCLEOTIDE SEQUENCE [LARGE SCALE GENOMIC DNA]</scope>
    <source>
        <strain evidence="3">BUPM19</strain>
    </source>
</reference>
<gene>
    <name evidence="2" type="ORF">U2I54_17320</name>
</gene>
<keyword evidence="1" id="KW-0472">Membrane</keyword>
<keyword evidence="3" id="KW-1185">Reference proteome</keyword>
<feature type="transmembrane region" description="Helical" evidence="1">
    <location>
        <begin position="43"/>
        <end position="60"/>
    </location>
</feature>
<keyword evidence="1" id="KW-1133">Transmembrane helix</keyword>
<evidence type="ECO:0000256" key="1">
    <source>
        <dbReference type="SAM" id="Phobius"/>
    </source>
</evidence>
<dbReference type="EMBL" id="JAXOVW010000039">
    <property type="protein sequence ID" value="MDZ5608779.1"/>
    <property type="molecule type" value="Genomic_DNA"/>
</dbReference>
<keyword evidence="1" id="KW-0812">Transmembrane</keyword>